<name>A0A4R3VKH0_9SPHI</name>
<dbReference type="Proteomes" id="UP000295197">
    <property type="component" value="Unassembled WGS sequence"/>
</dbReference>
<dbReference type="RefSeq" id="WP_132778884.1">
    <property type="nucleotide sequence ID" value="NZ_SMBZ01000057.1"/>
</dbReference>
<keyword evidence="3" id="KW-1185">Reference proteome</keyword>
<evidence type="ECO:0000313" key="3">
    <source>
        <dbReference type="Proteomes" id="UP000295197"/>
    </source>
</evidence>
<feature type="domain" description="HipA-like kinase" evidence="1">
    <location>
        <begin position="13"/>
        <end position="248"/>
    </location>
</feature>
<dbReference type="OrthoDB" id="9786330at2"/>
<organism evidence="2 3">
    <name type="scientific">Sphingobacterium alimentarium</name>
    <dbReference type="NCBI Taxonomy" id="797292"/>
    <lineage>
        <taxon>Bacteria</taxon>
        <taxon>Pseudomonadati</taxon>
        <taxon>Bacteroidota</taxon>
        <taxon>Sphingobacteriia</taxon>
        <taxon>Sphingobacteriales</taxon>
        <taxon>Sphingobacteriaceae</taxon>
        <taxon>Sphingobacterium</taxon>
    </lineage>
</organism>
<dbReference type="EMBL" id="SMBZ01000057">
    <property type="protein sequence ID" value="TCV06753.1"/>
    <property type="molecule type" value="Genomic_DNA"/>
</dbReference>
<dbReference type="Pfam" id="PF20613">
    <property type="entry name" value="HipA_2"/>
    <property type="match status" value="1"/>
</dbReference>
<evidence type="ECO:0000259" key="1">
    <source>
        <dbReference type="Pfam" id="PF20613"/>
    </source>
</evidence>
<dbReference type="InterPro" id="IPR046748">
    <property type="entry name" value="HipA_2"/>
</dbReference>
<reference evidence="2 3" key="1">
    <citation type="submission" date="2019-03" db="EMBL/GenBank/DDBJ databases">
        <title>Genomic Encyclopedia of Type Strains, Phase IV (KMG-IV): sequencing the most valuable type-strain genomes for metagenomic binning, comparative biology and taxonomic classification.</title>
        <authorList>
            <person name="Goeker M."/>
        </authorList>
    </citation>
    <scope>NUCLEOTIDE SEQUENCE [LARGE SCALE GENOMIC DNA]</scope>
    <source>
        <strain evidence="2 3">DSM 22362</strain>
    </source>
</reference>
<accession>A0A4R3VKH0</accession>
<comment type="caution">
    <text evidence="2">The sequence shown here is derived from an EMBL/GenBank/DDBJ whole genome shotgun (WGS) entry which is preliminary data.</text>
</comment>
<protein>
    <recommendedName>
        <fullName evidence="1">HipA-like kinase domain-containing protein</fullName>
    </recommendedName>
</protein>
<sequence>MGIKKPEIRDVEIIRYIQPLREGGSMPGLVDADDGFSYVIKFRGAGQGKKALVAELIGGELSRLLDLRMPELVFAHLDESFWRLEADEEIQDLLKFSIGQNLGVHFLNGAITYDANVDIISEEEASKIVWLDALLMNVDRTARNTNMLIWHQELWLIDHGASLYFHHSWDNWEEYISKPFVQIKDHVLLNRASKVQEIHDKYSALFSEESIQGILAVIPDEWLVEEGREMTPNEVRKVYLQFLMGRLANSAMFLNQIEHERKNII</sequence>
<proteinExistence type="predicted"/>
<evidence type="ECO:0000313" key="2">
    <source>
        <dbReference type="EMBL" id="TCV06753.1"/>
    </source>
</evidence>
<dbReference type="AlphaFoldDB" id="A0A4R3VKH0"/>
<gene>
    <name evidence="2" type="ORF">EDC17_105720</name>
</gene>